<sequence length="253" mass="26630">MHLILTAHGTRRPAGVAMIGDLAARVSALLKQTVQVAFVDVLGPTPSEVLGRPAPGRGSAQSAIVVPAFLSRGYHVRIDLPAHVAASGHPEVTVTPALGPSREIARNLIQQLLESGWRPDDSVILAAAGTSDRRALDDLRTARAFLCALTGSPMTLGFAATGRPDLRTAVRAARRNGARRVVVVSYLLAEGLFQERLRACGADVVTPPLGNHPGLAELIATRFHSAISAAVPTVPRSPMHTRAESHETQSIVG</sequence>
<dbReference type="SUPFAM" id="SSF53800">
    <property type="entry name" value="Chelatase"/>
    <property type="match status" value="1"/>
</dbReference>
<dbReference type="GO" id="GO:0016829">
    <property type="term" value="F:lyase activity"/>
    <property type="evidence" value="ECO:0007669"/>
    <property type="project" value="UniProtKB-KW"/>
</dbReference>
<reference evidence="3 4" key="1">
    <citation type="submission" date="2016-08" db="EMBL/GenBank/DDBJ databases">
        <title>Complete genome sequence of Mycobacterium shinshuense, a subspecies of M. ulcerans.</title>
        <authorList>
            <person name="Yoshida M."/>
            <person name="Ogura Y."/>
            <person name="Hayashi T."/>
            <person name="Hoshino Y."/>
        </authorList>
    </citation>
    <scope>NUCLEOTIDE SEQUENCE [LARGE SCALE GENOMIC DNA]</scope>
    <source>
        <strain evidence="4">ATCC 33728</strain>
    </source>
</reference>
<dbReference type="EMBL" id="AP017624">
    <property type="protein sequence ID" value="BAV43429.1"/>
    <property type="molecule type" value="Genomic_DNA"/>
</dbReference>
<dbReference type="Proteomes" id="UP000218067">
    <property type="component" value="Chromosome"/>
</dbReference>
<dbReference type="PANTHER" id="PTHR33542">
    <property type="entry name" value="SIROHYDROCHLORIN FERROCHELATASE, CHLOROPLASTIC"/>
    <property type="match status" value="1"/>
</dbReference>
<gene>
    <name evidence="3" type="ORF">SHTP_4530</name>
</gene>
<evidence type="ECO:0008006" key="5">
    <source>
        <dbReference type="Google" id="ProtNLM"/>
    </source>
</evidence>
<dbReference type="AlphaFoldDB" id="A0A1B4Y8Q2"/>
<name>A0A1B4Y8Q2_MYCUL</name>
<protein>
    <recommendedName>
        <fullName evidence="5">Cobalamin biosynthesis protein CbiX</fullName>
    </recommendedName>
</protein>
<dbReference type="Gene3D" id="3.40.50.1400">
    <property type="match status" value="2"/>
</dbReference>
<dbReference type="RefSeq" id="WP_096371939.1">
    <property type="nucleotide sequence ID" value="NZ_AP017624.1"/>
</dbReference>
<evidence type="ECO:0000313" key="3">
    <source>
        <dbReference type="EMBL" id="BAV43429.1"/>
    </source>
</evidence>
<evidence type="ECO:0000256" key="1">
    <source>
        <dbReference type="ARBA" id="ARBA00022723"/>
    </source>
</evidence>
<dbReference type="PANTHER" id="PTHR33542:SF5">
    <property type="entry name" value="FERROCHELATASE CHE1"/>
    <property type="match status" value="1"/>
</dbReference>
<dbReference type="InterPro" id="IPR002762">
    <property type="entry name" value="CbiX-like"/>
</dbReference>
<dbReference type="Pfam" id="PF01903">
    <property type="entry name" value="CbiX"/>
    <property type="match status" value="2"/>
</dbReference>
<keyword evidence="1" id="KW-0479">Metal-binding</keyword>
<organism evidence="3 4">
    <name type="scientific">Mycobacterium ulcerans subsp. shinshuense</name>
    <dbReference type="NCBI Taxonomy" id="1124626"/>
    <lineage>
        <taxon>Bacteria</taxon>
        <taxon>Bacillati</taxon>
        <taxon>Actinomycetota</taxon>
        <taxon>Actinomycetes</taxon>
        <taxon>Mycobacteriales</taxon>
        <taxon>Mycobacteriaceae</taxon>
        <taxon>Mycobacterium</taxon>
        <taxon>Mycobacterium ulcerans group</taxon>
    </lineage>
</organism>
<proteinExistence type="predicted"/>
<accession>A0A1B4Y8Q2</accession>
<evidence type="ECO:0000313" key="4">
    <source>
        <dbReference type="Proteomes" id="UP000218067"/>
    </source>
</evidence>
<dbReference type="GO" id="GO:0046872">
    <property type="term" value="F:metal ion binding"/>
    <property type="evidence" value="ECO:0007669"/>
    <property type="project" value="UniProtKB-KW"/>
</dbReference>
<evidence type="ECO:0000256" key="2">
    <source>
        <dbReference type="ARBA" id="ARBA00023239"/>
    </source>
</evidence>
<keyword evidence="2" id="KW-0456">Lyase</keyword>
<dbReference type="GeneID" id="93439094"/>
<dbReference type="InterPro" id="IPR050963">
    <property type="entry name" value="Sirohydro_Cobaltochel/CbiX"/>
</dbReference>
<dbReference type="CDD" id="cd03416">
    <property type="entry name" value="CbiX_SirB_N"/>
    <property type="match status" value="1"/>
</dbReference>